<evidence type="ECO:0000256" key="4">
    <source>
        <dbReference type="ARBA" id="ARBA00022827"/>
    </source>
</evidence>
<dbReference type="Gene3D" id="3.30.43.10">
    <property type="entry name" value="Uridine Diphospho-n-acetylenolpyruvylglucosamine Reductase, domain 2"/>
    <property type="match status" value="1"/>
</dbReference>
<name>A0ABP4A897_9PSEU</name>
<evidence type="ECO:0000256" key="5">
    <source>
        <dbReference type="ARBA" id="ARBA00023002"/>
    </source>
</evidence>
<gene>
    <name evidence="7" type="ORF">GCM10009559_22290</name>
</gene>
<evidence type="ECO:0000259" key="6">
    <source>
        <dbReference type="PROSITE" id="PS51387"/>
    </source>
</evidence>
<organism evidence="7 8">
    <name type="scientific">Pseudonocardia zijingensis</name>
    <dbReference type="NCBI Taxonomy" id="153376"/>
    <lineage>
        <taxon>Bacteria</taxon>
        <taxon>Bacillati</taxon>
        <taxon>Actinomycetota</taxon>
        <taxon>Actinomycetes</taxon>
        <taxon>Pseudonocardiales</taxon>
        <taxon>Pseudonocardiaceae</taxon>
        <taxon>Pseudonocardia</taxon>
    </lineage>
</organism>
<reference evidence="8" key="1">
    <citation type="journal article" date="2019" name="Int. J. Syst. Evol. Microbiol.">
        <title>The Global Catalogue of Microorganisms (GCM) 10K type strain sequencing project: providing services to taxonomists for standard genome sequencing and annotation.</title>
        <authorList>
            <consortium name="The Broad Institute Genomics Platform"/>
            <consortium name="The Broad Institute Genome Sequencing Center for Infectious Disease"/>
            <person name="Wu L."/>
            <person name="Ma J."/>
        </authorList>
    </citation>
    <scope>NUCLEOTIDE SEQUENCE [LARGE SCALE GENOMIC DNA]</scope>
    <source>
        <strain evidence="8">JCM 11117</strain>
    </source>
</reference>
<dbReference type="Pfam" id="PF01565">
    <property type="entry name" value="FAD_binding_4"/>
    <property type="match status" value="1"/>
</dbReference>
<dbReference type="InterPro" id="IPR036318">
    <property type="entry name" value="FAD-bd_PCMH-like_sf"/>
</dbReference>
<keyword evidence="8" id="KW-1185">Reference proteome</keyword>
<dbReference type="PROSITE" id="PS51387">
    <property type="entry name" value="FAD_PCMH"/>
    <property type="match status" value="1"/>
</dbReference>
<keyword evidence="4" id="KW-0274">FAD</keyword>
<keyword evidence="5" id="KW-0560">Oxidoreductase</keyword>
<dbReference type="InterPro" id="IPR016167">
    <property type="entry name" value="FAD-bd_PCMH_sub1"/>
</dbReference>
<comment type="similarity">
    <text evidence="2">Belongs to the oxygen-dependent FAD-linked oxidoreductase family.</text>
</comment>
<evidence type="ECO:0000313" key="7">
    <source>
        <dbReference type="EMBL" id="GAA0932939.1"/>
    </source>
</evidence>
<comment type="caution">
    <text evidence="7">The sequence shown here is derived from an EMBL/GenBank/DDBJ whole genome shotgun (WGS) entry which is preliminary data.</text>
</comment>
<dbReference type="InterPro" id="IPR016164">
    <property type="entry name" value="FAD-linked_Oxase-like_C"/>
</dbReference>
<dbReference type="InterPro" id="IPR016169">
    <property type="entry name" value="FAD-bd_PCMH_sub2"/>
</dbReference>
<evidence type="ECO:0000256" key="3">
    <source>
        <dbReference type="ARBA" id="ARBA00022630"/>
    </source>
</evidence>
<dbReference type="PANTHER" id="PTHR42973">
    <property type="entry name" value="BINDING OXIDOREDUCTASE, PUTATIVE (AFU_ORTHOLOGUE AFUA_1G17690)-RELATED"/>
    <property type="match status" value="1"/>
</dbReference>
<accession>A0ABP4A897</accession>
<feature type="domain" description="FAD-binding PCMH-type" evidence="6">
    <location>
        <begin position="34"/>
        <end position="204"/>
    </location>
</feature>
<dbReference type="EMBL" id="BAAAHP010000062">
    <property type="protein sequence ID" value="GAA0932939.1"/>
    <property type="molecule type" value="Genomic_DNA"/>
</dbReference>
<keyword evidence="3" id="KW-0285">Flavoprotein</keyword>
<dbReference type="PANTHER" id="PTHR42973:SF39">
    <property type="entry name" value="FAD-BINDING PCMH-TYPE DOMAIN-CONTAINING PROTEIN"/>
    <property type="match status" value="1"/>
</dbReference>
<dbReference type="InterPro" id="IPR006093">
    <property type="entry name" value="Oxy_OxRdtase_FAD_BS"/>
</dbReference>
<dbReference type="SUPFAM" id="SSF55103">
    <property type="entry name" value="FAD-linked oxidases, C-terminal domain"/>
    <property type="match status" value="1"/>
</dbReference>
<evidence type="ECO:0000256" key="1">
    <source>
        <dbReference type="ARBA" id="ARBA00001974"/>
    </source>
</evidence>
<dbReference type="InterPro" id="IPR006094">
    <property type="entry name" value="Oxid_FAD_bind_N"/>
</dbReference>
<dbReference type="Pfam" id="PF08031">
    <property type="entry name" value="BBE"/>
    <property type="match status" value="1"/>
</dbReference>
<dbReference type="RefSeq" id="WP_343941236.1">
    <property type="nucleotide sequence ID" value="NZ_BAAAHP010000062.1"/>
</dbReference>
<dbReference type="SUPFAM" id="SSF56176">
    <property type="entry name" value="FAD-binding/transporter-associated domain-like"/>
    <property type="match status" value="1"/>
</dbReference>
<comment type="cofactor">
    <cofactor evidence="1">
        <name>FAD</name>
        <dbReference type="ChEBI" id="CHEBI:57692"/>
    </cofactor>
</comment>
<dbReference type="Proteomes" id="UP001499967">
    <property type="component" value="Unassembled WGS sequence"/>
</dbReference>
<dbReference type="Gene3D" id="3.40.462.20">
    <property type="match status" value="1"/>
</dbReference>
<dbReference type="InterPro" id="IPR050416">
    <property type="entry name" value="FAD-linked_Oxidoreductase"/>
</dbReference>
<evidence type="ECO:0000256" key="2">
    <source>
        <dbReference type="ARBA" id="ARBA00005466"/>
    </source>
</evidence>
<sequence length="456" mass="49482">MTTIAALREQVRGPVVEPGEDDYEELRLVHNGLHDRRPSLIVRATSTADVVAAVNYARESGLDLAVRGGGHSAPGFSTCDGGVVLDLAPMNYVLVDRVRKTARTGGGATWGDFNHATHAYGLATTGGIISTTGVSGLTLGGGVGYLARGCGLSCDNLVGAEVVTADGQIVVTSEHENEDLLWALRGGGGNFGVVTSMEFALHDVTTIYGGPMLYEVEDAPAVMRAYDDYIQEAPEQLGAFFGWQMAPPLPFIPEDRHGDMFCAMVTCWSGRPEQGEQAIKPFRDVAEVKAELVGPMPYPALNSAFDGLFHKGMRQYWKADYVRDLPDAAIAAHTRYGPPTPSLTSTMHLYAINGAPARVGPEETAFGHRDARYVMVIGAFWDPPVDDEGAIRWARDYYDAVHPFSGTEGGYINMLSEDEGRVPQNYGRNYERLRQVKAAYDPDNLFHLNQNIPPAR</sequence>
<dbReference type="InterPro" id="IPR016166">
    <property type="entry name" value="FAD-bd_PCMH"/>
</dbReference>
<dbReference type="InterPro" id="IPR012951">
    <property type="entry name" value="BBE"/>
</dbReference>
<evidence type="ECO:0000313" key="8">
    <source>
        <dbReference type="Proteomes" id="UP001499967"/>
    </source>
</evidence>
<proteinExistence type="inferred from homology"/>
<dbReference type="PROSITE" id="PS00862">
    <property type="entry name" value="OX2_COVAL_FAD"/>
    <property type="match status" value="1"/>
</dbReference>
<dbReference type="Gene3D" id="3.30.465.10">
    <property type="match status" value="1"/>
</dbReference>
<protein>
    <submittedName>
        <fullName evidence="7">FAD-binding oxidoreductase</fullName>
    </submittedName>
</protein>